<dbReference type="PANTHER" id="PTHR12357">
    <property type="entry name" value="YTH YT521-B HOMOLOGY DOMAIN-CONTAINING"/>
    <property type="match status" value="1"/>
</dbReference>
<dbReference type="Pfam" id="PF04146">
    <property type="entry name" value="YTH"/>
    <property type="match status" value="1"/>
</dbReference>
<dbReference type="Proteomes" id="UP000053237">
    <property type="component" value="Unassembled WGS sequence"/>
</dbReference>
<keyword evidence="4" id="KW-1185">Reference proteome</keyword>
<proteinExistence type="predicted"/>
<evidence type="ECO:0000259" key="2">
    <source>
        <dbReference type="PROSITE" id="PS50882"/>
    </source>
</evidence>
<comment type="caution">
    <text evidence="3">The sequence shown here is derived from an EMBL/GenBank/DDBJ whole genome shotgun (WGS) entry which is preliminary data.</text>
</comment>
<evidence type="ECO:0000256" key="1">
    <source>
        <dbReference type="SAM" id="MobiDB-lite"/>
    </source>
</evidence>
<protein>
    <recommendedName>
        <fullName evidence="2">YTH domain-containing protein</fullName>
    </recommendedName>
</protein>
<reference evidence="3 4" key="1">
    <citation type="submission" date="2012-05" db="EMBL/GenBank/DDBJ databases">
        <title>Recombination and specialization in a pathogen metapopulation.</title>
        <authorList>
            <person name="Gardiner A."/>
            <person name="Kemen E."/>
            <person name="Schultz-Larsen T."/>
            <person name="MacLean D."/>
            <person name="Van Oosterhout C."/>
            <person name="Jones J.D.G."/>
        </authorList>
    </citation>
    <scope>NUCLEOTIDE SEQUENCE [LARGE SCALE GENOMIC DNA]</scope>
    <source>
        <strain evidence="3 4">Ac Nc2</strain>
    </source>
</reference>
<dbReference type="AlphaFoldDB" id="A0A024G8R0"/>
<sequence>MSSPLVKYRKFLLWDKQKYGSFFSVEWLVVKDVPNYILKNIKWNHFAVTNSLVSCRDCEKIPSKEAFEAISVFCDYQSTTSAWDDFQYFDREQKELEEKRGIDAETDSPFTQVESE</sequence>
<dbReference type="GO" id="GO:0005737">
    <property type="term" value="C:cytoplasm"/>
    <property type="evidence" value="ECO:0007669"/>
    <property type="project" value="TreeGrafter"/>
</dbReference>
<dbReference type="Gene3D" id="3.10.590.10">
    <property type="entry name" value="ph1033 like domains"/>
    <property type="match status" value="1"/>
</dbReference>
<dbReference type="STRING" id="65357.A0A024G8R0"/>
<gene>
    <name evidence="3" type="ORF">BN9_039320</name>
</gene>
<name>A0A024G8R0_9STRA</name>
<dbReference type="GO" id="GO:0003729">
    <property type="term" value="F:mRNA binding"/>
    <property type="evidence" value="ECO:0007669"/>
    <property type="project" value="TreeGrafter"/>
</dbReference>
<dbReference type="InParanoid" id="A0A024G8R0"/>
<dbReference type="GO" id="GO:0061157">
    <property type="term" value="P:mRNA destabilization"/>
    <property type="evidence" value="ECO:0007669"/>
    <property type="project" value="TreeGrafter"/>
</dbReference>
<feature type="region of interest" description="Disordered" evidence="1">
    <location>
        <begin position="97"/>
        <end position="116"/>
    </location>
</feature>
<dbReference type="EMBL" id="CAIX01000044">
    <property type="protein sequence ID" value="CCI43148.1"/>
    <property type="molecule type" value="Genomic_DNA"/>
</dbReference>
<evidence type="ECO:0000313" key="4">
    <source>
        <dbReference type="Proteomes" id="UP000053237"/>
    </source>
</evidence>
<dbReference type="PROSITE" id="PS50882">
    <property type="entry name" value="YTH"/>
    <property type="match status" value="1"/>
</dbReference>
<dbReference type="InterPro" id="IPR007275">
    <property type="entry name" value="YTH_domain"/>
</dbReference>
<dbReference type="PANTHER" id="PTHR12357:SF89">
    <property type="entry name" value="YTH DOMAIN-CONTAINING FAMILY PROTEIN"/>
    <property type="match status" value="1"/>
</dbReference>
<feature type="domain" description="YTH" evidence="2">
    <location>
        <begin position="1"/>
        <end position="73"/>
    </location>
</feature>
<accession>A0A024G8R0</accession>
<dbReference type="InterPro" id="IPR045168">
    <property type="entry name" value="YTH_prot"/>
</dbReference>
<dbReference type="OrthoDB" id="306690at2759"/>
<evidence type="ECO:0000313" key="3">
    <source>
        <dbReference type="EMBL" id="CCI43148.1"/>
    </source>
</evidence>
<organism evidence="3 4">
    <name type="scientific">Albugo candida</name>
    <dbReference type="NCBI Taxonomy" id="65357"/>
    <lineage>
        <taxon>Eukaryota</taxon>
        <taxon>Sar</taxon>
        <taxon>Stramenopiles</taxon>
        <taxon>Oomycota</taxon>
        <taxon>Peronosporomycetes</taxon>
        <taxon>Albuginales</taxon>
        <taxon>Albuginaceae</taxon>
        <taxon>Albugo</taxon>
    </lineage>
</organism>